<keyword evidence="2" id="KW-1185">Reference proteome</keyword>
<evidence type="ECO:0000313" key="1">
    <source>
        <dbReference type="EMBL" id="RLQ86865.1"/>
    </source>
</evidence>
<gene>
    <name evidence="1" type="ORF">D8780_00250</name>
</gene>
<evidence type="ECO:0008006" key="3">
    <source>
        <dbReference type="Google" id="ProtNLM"/>
    </source>
</evidence>
<reference evidence="1 2" key="1">
    <citation type="submission" date="2018-10" db="EMBL/GenBank/DDBJ databases">
        <title>Notoacmeibacter sp. M2BS9Y-3-1, whole genome shotgun sequence.</title>
        <authorList>
            <person name="Tuo L."/>
        </authorList>
    </citation>
    <scope>NUCLEOTIDE SEQUENCE [LARGE SCALE GENOMIC DNA]</scope>
    <source>
        <strain evidence="1 2">M2BS9Y-3-1</strain>
    </source>
</reference>
<dbReference type="RefSeq" id="WP_121643834.1">
    <property type="nucleotide sequence ID" value="NZ_RCWN01000001.1"/>
</dbReference>
<proteinExistence type="predicted"/>
<comment type="caution">
    <text evidence="1">The sequence shown here is derived from an EMBL/GenBank/DDBJ whole genome shotgun (WGS) entry which is preliminary data.</text>
</comment>
<name>A0A3L7J918_9HYPH</name>
<dbReference type="EMBL" id="RCWN01000001">
    <property type="protein sequence ID" value="RLQ86865.1"/>
    <property type="molecule type" value="Genomic_DNA"/>
</dbReference>
<dbReference type="AlphaFoldDB" id="A0A3L7J918"/>
<accession>A0A3L7J918</accession>
<dbReference type="Proteomes" id="UP000281094">
    <property type="component" value="Unassembled WGS sequence"/>
</dbReference>
<evidence type="ECO:0000313" key="2">
    <source>
        <dbReference type="Proteomes" id="UP000281094"/>
    </source>
</evidence>
<organism evidence="1 2">
    <name type="scientific">Notoacmeibacter ruber</name>
    <dbReference type="NCBI Taxonomy" id="2670375"/>
    <lineage>
        <taxon>Bacteria</taxon>
        <taxon>Pseudomonadati</taxon>
        <taxon>Pseudomonadota</taxon>
        <taxon>Alphaproteobacteria</taxon>
        <taxon>Hyphomicrobiales</taxon>
        <taxon>Notoacmeibacteraceae</taxon>
        <taxon>Notoacmeibacter</taxon>
    </lineage>
</organism>
<sequence length="134" mass="14254">MRRRTRTAPRTRAFLAACLAAVMVLALGMGSVVRAASLEAALYGPDRLTADYRLPDGSWPVLCDGDAEHSPDHGKTVEHCFLCTFAKIAGLPPLPSDVAEPCFRPLAERAITASAPVLPPSPSLFLARAPPSFV</sequence>
<protein>
    <recommendedName>
        <fullName evidence="3">DUF2946 domain-containing protein</fullName>
    </recommendedName>
</protein>